<evidence type="ECO:0000313" key="2">
    <source>
        <dbReference type="Proteomes" id="UP000198896"/>
    </source>
</evidence>
<protein>
    <submittedName>
        <fullName evidence="1">Uncharacterized protein</fullName>
    </submittedName>
</protein>
<proteinExistence type="predicted"/>
<dbReference type="EMBL" id="FONL01000010">
    <property type="protein sequence ID" value="SFE61571.1"/>
    <property type="molecule type" value="Genomic_DNA"/>
</dbReference>
<reference evidence="1 2" key="1">
    <citation type="submission" date="2016-10" db="EMBL/GenBank/DDBJ databases">
        <authorList>
            <person name="de Groot N.N."/>
        </authorList>
    </citation>
    <scope>NUCLEOTIDE SEQUENCE [LARGE SCALE GENOMIC DNA]</scope>
    <source>
        <strain evidence="1 2">DSM 9236</strain>
    </source>
</reference>
<keyword evidence="2" id="KW-1185">Reference proteome</keyword>
<accession>A0A1I2BZJ5</accession>
<organism evidence="1 2">
    <name type="scientific">Succiniclasticum ruminis DSM 9236</name>
    <dbReference type="NCBI Taxonomy" id="1123323"/>
    <lineage>
        <taxon>Bacteria</taxon>
        <taxon>Bacillati</taxon>
        <taxon>Bacillota</taxon>
        <taxon>Negativicutes</taxon>
        <taxon>Acidaminococcales</taxon>
        <taxon>Acidaminococcaceae</taxon>
        <taxon>Succiniclasticum</taxon>
    </lineage>
</organism>
<gene>
    <name evidence="1" type="ORF">SAMN05216245_11068</name>
</gene>
<evidence type="ECO:0000313" key="1">
    <source>
        <dbReference type="EMBL" id="SFE61571.1"/>
    </source>
</evidence>
<sequence>MKSKRRRRMRKMASERVLMDGYGQEYHIVEKRLPGRRKSVYDTYVVRQKRTGRDYLVEIMLQWLIRLVASMLPVGDWNLSEWC</sequence>
<dbReference type="RefSeq" id="WP_093913727.1">
    <property type="nucleotide sequence ID" value="NZ_FONL01000010.1"/>
</dbReference>
<dbReference type="AlphaFoldDB" id="A0A1I2BZJ5"/>
<dbReference type="Proteomes" id="UP000198896">
    <property type="component" value="Unassembled WGS sequence"/>
</dbReference>
<name>A0A1I2BZJ5_9FIRM</name>